<protein>
    <recommendedName>
        <fullName evidence="12">Guanine nucleotide exchange factor</fullName>
    </recommendedName>
</protein>
<keyword evidence="4" id="KW-0862">Zinc</keyword>
<evidence type="ECO:0000256" key="2">
    <source>
        <dbReference type="ARBA" id="ARBA00022490"/>
    </source>
</evidence>
<dbReference type="InterPro" id="IPR035899">
    <property type="entry name" value="DBL_dom_sf"/>
</dbReference>
<evidence type="ECO:0008006" key="12">
    <source>
        <dbReference type="Google" id="ProtNLM"/>
    </source>
</evidence>
<evidence type="ECO:0000256" key="7">
    <source>
        <dbReference type="SAM" id="MobiDB-lite"/>
    </source>
</evidence>
<dbReference type="InterPro" id="IPR000219">
    <property type="entry name" value="DH_dom"/>
</dbReference>
<name>A0ABD0LQ59_9CAEN</name>
<dbReference type="PROSITE" id="PS50010">
    <property type="entry name" value="DH_2"/>
    <property type="match status" value="1"/>
</dbReference>
<feature type="non-terminal residue" evidence="10">
    <location>
        <position position="1"/>
    </location>
</feature>
<feature type="region of interest" description="Disordered" evidence="7">
    <location>
        <begin position="1436"/>
        <end position="1487"/>
    </location>
</feature>
<feature type="region of interest" description="Disordered" evidence="7">
    <location>
        <begin position="484"/>
        <end position="543"/>
    </location>
</feature>
<dbReference type="SMART" id="SM00325">
    <property type="entry name" value="RhoGEF"/>
    <property type="match status" value="1"/>
</dbReference>
<keyword evidence="4" id="KW-0479">Metal-binding</keyword>
<keyword evidence="4" id="KW-0863">Zinc-finger</keyword>
<dbReference type="InterPro" id="IPR041020">
    <property type="entry name" value="PH_16"/>
</dbReference>
<dbReference type="InterPro" id="IPR001849">
    <property type="entry name" value="PH_domain"/>
</dbReference>
<feature type="region of interest" description="Disordered" evidence="7">
    <location>
        <begin position="328"/>
        <end position="363"/>
    </location>
</feature>
<evidence type="ECO:0000256" key="5">
    <source>
        <dbReference type="ARBA" id="ARBA00023054"/>
    </source>
</evidence>
<feature type="compositionally biased region" description="Polar residues" evidence="7">
    <location>
        <begin position="328"/>
        <end position="341"/>
    </location>
</feature>
<dbReference type="Pfam" id="PF00621">
    <property type="entry name" value="RhoGEF"/>
    <property type="match status" value="1"/>
</dbReference>
<evidence type="ECO:0000259" key="8">
    <source>
        <dbReference type="PROSITE" id="PS50003"/>
    </source>
</evidence>
<evidence type="ECO:0000256" key="4">
    <source>
        <dbReference type="ARBA" id="ARBA00022771"/>
    </source>
</evidence>
<proteinExistence type="predicted"/>
<feature type="domain" description="DH" evidence="9">
    <location>
        <begin position="607"/>
        <end position="797"/>
    </location>
</feature>
<reference evidence="10 11" key="1">
    <citation type="journal article" date="2023" name="Sci. Data">
        <title>Genome assembly of the Korean intertidal mud-creeper Batillaria attramentaria.</title>
        <authorList>
            <person name="Patra A.K."/>
            <person name="Ho P.T."/>
            <person name="Jun S."/>
            <person name="Lee S.J."/>
            <person name="Kim Y."/>
            <person name="Won Y.J."/>
        </authorList>
    </citation>
    <scope>NUCLEOTIDE SEQUENCE [LARGE SCALE GENOMIC DNA]</scope>
    <source>
        <strain evidence="10">Wonlab-2016</strain>
    </source>
</reference>
<dbReference type="PROSITE" id="PS50003">
    <property type="entry name" value="PH_DOMAIN"/>
    <property type="match status" value="1"/>
</dbReference>
<keyword evidence="2" id="KW-0963">Cytoplasm</keyword>
<feature type="compositionally biased region" description="Gly residues" evidence="7">
    <location>
        <begin position="1535"/>
        <end position="1547"/>
    </location>
</feature>
<feature type="region of interest" description="Disordered" evidence="7">
    <location>
        <begin position="1121"/>
        <end position="1153"/>
    </location>
</feature>
<feature type="region of interest" description="Disordered" evidence="7">
    <location>
        <begin position="1512"/>
        <end position="1557"/>
    </location>
</feature>
<feature type="compositionally biased region" description="Low complexity" evidence="7">
    <location>
        <begin position="1521"/>
        <end position="1534"/>
    </location>
</feature>
<evidence type="ECO:0000313" key="11">
    <source>
        <dbReference type="Proteomes" id="UP001519460"/>
    </source>
</evidence>
<feature type="region of interest" description="Disordered" evidence="7">
    <location>
        <begin position="379"/>
        <end position="430"/>
    </location>
</feature>
<dbReference type="PANTHER" id="PTHR13944:SF21">
    <property type="entry name" value="CYSTS, ISOFORM C"/>
    <property type="match status" value="1"/>
</dbReference>
<keyword evidence="3" id="KW-0597">Phosphoprotein</keyword>
<feature type="region of interest" description="Disordered" evidence="7">
    <location>
        <begin position="1350"/>
        <end position="1405"/>
    </location>
</feature>
<dbReference type="GO" id="GO:0005737">
    <property type="term" value="C:cytoplasm"/>
    <property type="evidence" value="ECO:0007669"/>
    <property type="project" value="UniProtKB-SubCell"/>
</dbReference>
<organism evidence="10 11">
    <name type="scientific">Batillaria attramentaria</name>
    <dbReference type="NCBI Taxonomy" id="370345"/>
    <lineage>
        <taxon>Eukaryota</taxon>
        <taxon>Metazoa</taxon>
        <taxon>Spiralia</taxon>
        <taxon>Lophotrochozoa</taxon>
        <taxon>Mollusca</taxon>
        <taxon>Gastropoda</taxon>
        <taxon>Caenogastropoda</taxon>
        <taxon>Sorbeoconcha</taxon>
        <taxon>Cerithioidea</taxon>
        <taxon>Batillariidae</taxon>
        <taxon>Batillaria</taxon>
    </lineage>
</organism>
<feature type="region of interest" description="Disordered" evidence="7">
    <location>
        <begin position="275"/>
        <end position="296"/>
    </location>
</feature>
<dbReference type="InterPro" id="IPR011993">
    <property type="entry name" value="PH-like_dom_sf"/>
</dbReference>
<sequence>PVYSKQVGETLERIYQDQKAHRANVGHLLTDSTVQGAQNIPEGNSSLQQYHSVRSGVHIPSEVLEKATRQYGILEGSLREVHGISEELMKIREESLQRRQQEDQTMRRLHLARFSTSCPTLDAHKKACLMSPIHEGDQHKSMLDLVEEVGHETAAGNGTSRISNRIQDAHRDMNGLVDDESVDGAVRICVNGVTVDSTADLSTTKNTSDSDNDRVVRRRRSGRVNLTRDEEMNRRRSWCPESPVHFGASNGEPLQNAIVNEARMKSMSLSHLYCDEGSDEDFSDGKELQADQQTQQFQEQYHQAGVPEKDGPEHSATLSRLNDGIPQTAQSLTDLSRTPQSRRLADGETKARTSSASGPQGLQGYQEWVSLGVTHSNMTKSLSTPSIPAATQAADDHKQRRREGKQLGGGDSDEKSKMAGRIKEEKKRKPSVFTRFQNSYRTKKAQLITGQPLVAIQTTLSRVLQREGSSPAAMIQDRQVAALQGQGTSLRSSNSFKLKDRSSSAPAKNPPLSSMLGPAHRHSLPAGSKAINETDETDGPVAGHDMGHSNITETTSESLESLDTVGTAETFLLEEEPDLMLGVDEPEAWNVTADKKTLRKMNAKDIKRQDTIWELIQTEKHYVKRLKIMQKLFRDPMVRELNVLEEQAERMFPNLDHLVAIHATFLRNLLALQTINADRSVDEIGSLLVKQFSEGSAEKMKSAYGVFCSKHTEAIQLYKDFAKTDTKFRNFCRKISNLAVCEKRELPDFILGVTVRLSKYPILIEAILKSTKDKKDREQVSKALQCTKMVVHSVDQQVALYEKLMEVYRAFDSRTTTYRGKKFKRQDLIASGRHLLHAGAIGWKNARGRVVETHTLVLTDLVVFLQKSEQKYSFFMQDNKSCVVPLYKLLVREKRDERDSHGIYVISQNRKDPEMYELVCRTRDERDQWMHILLEAIKNCPEEEEVQQPEAVPEEERKKQDEKSAKVKEIIDKLHQKDEFIRECCDEKNRLMMELMEMSTAREDIPSHPGSQHDLPCSTSVEVVQKAIEEASHLTTILQGSGTPLSRSVSSVGEHFSGTYVNAAVPKRAETFAGFDTSFDSVPKSGPLAKKRFVQQFGDEDGRSPSEPSLQDTIYEDSVYSSERRAGLSPQSVPSSGSSSSLPHGSPSVWEQYSPGERNITAMEMSSEHGSLGELSASSVSSLVKPPTSPTSAEQMTSIVQLVSYLHNLMSLRAELAEAKEEISKLSADMHGRKNIYRHNQLEELRNLQENISRERQEWERTKEKEQEWLRQEKEQLEAKRMHLEKHENELRNKKADLKRERETLQRQIDMMREQGLLEPSTFMDPGHVVHTIDLDTVPSTDIHDAPAAGRHVQGHRRSASADFYQSVPGAPSDVDVSSEQDPRGMPRRPRHSVSSIHSFAGPGVKQHVPAHLMSTRNEQRVGGAKVQQLPLKLSMSSSSVGGGNAGSGSSHRQPHHHVHPRAASLSSLAGRPFGASPAPTHVSPSQAQGMITRNQNSRSTPSNLALVMKLAEPGSGGKSRGAASSNTSTAGSSAPGGPGSAPGGPGESSPDRVIYF</sequence>
<dbReference type="Gene3D" id="1.20.900.10">
    <property type="entry name" value="Dbl homology (DH) domain"/>
    <property type="match status" value="1"/>
</dbReference>
<dbReference type="PANTHER" id="PTHR13944">
    <property type="entry name" value="AGAP007712-PA"/>
    <property type="match status" value="1"/>
</dbReference>
<feature type="compositionally biased region" description="Basic and acidic residues" evidence="7">
    <location>
        <begin position="412"/>
        <end position="427"/>
    </location>
</feature>
<dbReference type="Proteomes" id="UP001519460">
    <property type="component" value="Unassembled WGS sequence"/>
</dbReference>
<dbReference type="GO" id="GO:0008270">
    <property type="term" value="F:zinc ion binding"/>
    <property type="evidence" value="ECO:0007669"/>
    <property type="project" value="UniProtKB-KW"/>
</dbReference>
<keyword evidence="5 6" id="KW-0175">Coiled coil</keyword>
<dbReference type="CDD" id="cd00160">
    <property type="entry name" value="RhoGEF"/>
    <property type="match status" value="1"/>
</dbReference>
<feature type="compositionally biased region" description="Low complexity" evidence="7">
    <location>
        <begin position="1128"/>
        <end position="1149"/>
    </location>
</feature>
<dbReference type="SUPFAM" id="SSF48065">
    <property type="entry name" value="DBL homology domain (DH-domain)"/>
    <property type="match status" value="1"/>
</dbReference>
<dbReference type="SMART" id="SM00233">
    <property type="entry name" value="PH"/>
    <property type="match status" value="1"/>
</dbReference>
<dbReference type="Gene3D" id="2.30.29.30">
    <property type="entry name" value="Pleckstrin-homology domain (PH domain)/Phosphotyrosine-binding domain (PTB)"/>
    <property type="match status" value="1"/>
</dbReference>
<dbReference type="CDD" id="cd13329">
    <property type="entry name" value="PH_RhoGEF"/>
    <property type="match status" value="1"/>
</dbReference>
<dbReference type="Pfam" id="PF17838">
    <property type="entry name" value="PH_16"/>
    <property type="match status" value="1"/>
</dbReference>
<comment type="caution">
    <text evidence="10">The sequence shown here is derived from an EMBL/GenBank/DDBJ whole genome shotgun (WGS) entry which is preliminary data.</text>
</comment>
<feature type="coiled-coil region" evidence="6">
    <location>
        <begin position="1202"/>
        <end position="1315"/>
    </location>
</feature>
<feature type="compositionally biased region" description="Polar residues" evidence="7">
    <location>
        <begin position="485"/>
        <end position="496"/>
    </location>
</feature>
<evidence type="ECO:0000256" key="6">
    <source>
        <dbReference type="SAM" id="Coils"/>
    </source>
</evidence>
<feature type="region of interest" description="Disordered" evidence="7">
    <location>
        <begin position="943"/>
        <end position="965"/>
    </location>
</feature>
<dbReference type="SUPFAM" id="SSF50729">
    <property type="entry name" value="PH domain-like"/>
    <property type="match status" value="1"/>
</dbReference>
<dbReference type="InterPro" id="IPR051632">
    <property type="entry name" value="Rho_GEF"/>
</dbReference>
<evidence type="ECO:0000256" key="1">
    <source>
        <dbReference type="ARBA" id="ARBA00004496"/>
    </source>
</evidence>
<comment type="subcellular location">
    <subcellularLocation>
        <location evidence="1">Cytoplasm</location>
    </subcellularLocation>
</comment>
<evidence type="ECO:0000313" key="10">
    <source>
        <dbReference type="EMBL" id="KAK7501625.1"/>
    </source>
</evidence>
<evidence type="ECO:0000259" key="9">
    <source>
        <dbReference type="PROSITE" id="PS50010"/>
    </source>
</evidence>
<feature type="domain" description="PH" evidence="8">
    <location>
        <begin position="834"/>
        <end position="938"/>
    </location>
</feature>
<gene>
    <name evidence="10" type="ORF">BaRGS_00007056</name>
</gene>
<feature type="compositionally biased region" description="Basic and acidic residues" evidence="7">
    <location>
        <begin position="954"/>
        <end position="965"/>
    </location>
</feature>
<evidence type="ECO:0000256" key="3">
    <source>
        <dbReference type="ARBA" id="ARBA00022553"/>
    </source>
</evidence>
<accession>A0ABD0LQ59</accession>
<keyword evidence="11" id="KW-1185">Reference proteome</keyword>
<dbReference type="EMBL" id="JACVVK020000030">
    <property type="protein sequence ID" value="KAK7501625.1"/>
    <property type="molecule type" value="Genomic_DNA"/>
</dbReference>